<comment type="caution">
    <text evidence="1">The sequence shown here is derived from an EMBL/GenBank/DDBJ whole genome shotgun (WGS) entry which is preliminary data.</text>
</comment>
<dbReference type="EMBL" id="QSAF01000016">
    <property type="protein sequence ID" value="RGW32823.1"/>
    <property type="molecule type" value="Genomic_DNA"/>
</dbReference>
<dbReference type="RefSeq" id="WP_117858696.1">
    <property type="nucleotide sequence ID" value="NZ_QSAF01000016.1"/>
</dbReference>
<dbReference type="AlphaFoldDB" id="A0A413B4M2"/>
<reference evidence="1 2" key="1">
    <citation type="submission" date="2018-08" db="EMBL/GenBank/DDBJ databases">
        <title>A genome reference for cultivated species of the human gut microbiota.</title>
        <authorList>
            <person name="Zou Y."/>
            <person name="Xue W."/>
            <person name="Luo G."/>
        </authorList>
    </citation>
    <scope>NUCLEOTIDE SEQUENCE [LARGE SCALE GENOMIC DNA]</scope>
    <source>
        <strain evidence="1 2">AF12-7</strain>
    </source>
</reference>
<protein>
    <recommendedName>
        <fullName evidence="3">Rha family transcriptional regulator</fullName>
    </recommendedName>
</protein>
<dbReference type="NCBIfam" id="TIGR02681">
    <property type="entry name" value="phage_pRha"/>
    <property type="match status" value="1"/>
</dbReference>
<gene>
    <name evidence="1" type="ORF">DWV77_13065</name>
</gene>
<dbReference type="InterPro" id="IPR014054">
    <property type="entry name" value="Phage_regulatory_Rha"/>
</dbReference>
<evidence type="ECO:0000313" key="2">
    <source>
        <dbReference type="Proteomes" id="UP000285150"/>
    </source>
</evidence>
<sequence length="219" mass="24761">MNDIVFRGKNNQALTNSLLVAEKFGKGHGDVLKAIDALLPKMTENQCKGYFAETSVDIPQPNGGGRNSRVVVMTRDGLTLLVMGFTGKKALKFKLEYIAAFNAMEKAIKEGEYAKVAELEQRVNAIERLAATNTLPEPLAPMSLRDTIRMMVNDCARKTNRPQSDIWRNVYDTLYYRYHVSVRSYKKKHPKETTLEAAERHGKLPYIYAIVSNMNAMLR</sequence>
<dbReference type="Proteomes" id="UP000285150">
    <property type="component" value="Unassembled WGS sequence"/>
</dbReference>
<accession>A0A413B4M2</accession>
<proteinExistence type="predicted"/>
<name>A0A413B4M2_BACSE</name>
<organism evidence="1 2">
    <name type="scientific">Bacteroides stercoris</name>
    <dbReference type="NCBI Taxonomy" id="46506"/>
    <lineage>
        <taxon>Bacteria</taxon>
        <taxon>Pseudomonadati</taxon>
        <taxon>Bacteroidota</taxon>
        <taxon>Bacteroidia</taxon>
        <taxon>Bacteroidales</taxon>
        <taxon>Bacteroidaceae</taxon>
        <taxon>Bacteroides</taxon>
    </lineage>
</organism>
<evidence type="ECO:0000313" key="1">
    <source>
        <dbReference type="EMBL" id="RGW32823.1"/>
    </source>
</evidence>
<evidence type="ECO:0008006" key="3">
    <source>
        <dbReference type="Google" id="ProtNLM"/>
    </source>
</evidence>
<dbReference type="Pfam" id="PF09669">
    <property type="entry name" value="Phage_pRha"/>
    <property type="match status" value="1"/>
</dbReference>